<organism evidence="3 4">
    <name type="scientific">Aminithiophilus ramosus</name>
    <dbReference type="NCBI Taxonomy" id="3029084"/>
    <lineage>
        <taxon>Bacteria</taxon>
        <taxon>Thermotogati</taxon>
        <taxon>Synergistota</taxon>
        <taxon>Synergistia</taxon>
        <taxon>Synergistales</taxon>
        <taxon>Aminithiophilaceae</taxon>
        <taxon>Aminithiophilus</taxon>
    </lineage>
</organism>
<dbReference type="KEGG" id="aram:KAR29_02705"/>
<feature type="transmembrane region" description="Helical" evidence="1">
    <location>
        <begin position="119"/>
        <end position="138"/>
    </location>
</feature>
<feature type="transmembrane region" description="Helical" evidence="1">
    <location>
        <begin position="38"/>
        <end position="59"/>
    </location>
</feature>
<keyword evidence="1" id="KW-0812">Transmembrane</keyword>
<evidence type="ECO:0000259" key="2">
    <source>
        <dbReference type="Pfam" id="PF07331"/>
    </source>
</evidence>
<reference evidence="4" key="1">
    <citation type="submission" date="2021-04" db="EMBL/GenBank/DDBJ databases">
        <title>A novel Synergistetes isolate from a pyrite-forming mixed culture.</title>
        <authorList>
            <person name="Bunk B."/>
            <person name="Sproer C."/>
            <person name="Spring S."/>
            <person name="Pester M."/>
        </authorList>
    </citation>
    <scope>NUCLEOTIDE SEQUENCE [LARGE SCALE GENOMIC DNA]</scope>
    <source>
        <strain evidence="4">J.5.4.2-T.3.5.2</strain>
    </source>
</reference>
<dbReference type="InterPro" id="IPR009936">
    <property type="entry name" value="DUF1468"/>
</dbReference>
<keyword evidence="4" id="KW-1185">Reference proteome</keyword>
<dbReference type="Pfam" id="PF07331">
    <property type="entry name" value="TctB"/>
    <property type="match status" value="1"/>
</dbReference>
<name>A0A9Q7AQ81_9BACT</name>
<dbReference type="RefSeq" id="WP_274374114.1">
    <property type="nucleotide sequence ID" value="NZ_CP072943.1"/>
</dbReference>
<feature type="transmembrane region" description="Helical" evidence="1">
    <location>
        <begin position="94"/>
        <end position="112"/>
    </location>
</feature>
<dbReference type="Proteomes" id="UP000671879">
    <property type="component" value="Chromosome"/>
</dbReference>
<dbReference type="EMBL" id="CP072943">
    <property type="protein sequence ID" value="QTX32852.1"/>
    <property type="molecule type" value="Genomic_DNA"/>
</dbReference>
<evidence type="ECO:0000313" key="4">
    <source>
        <dbReference type="Proteomes" id="UP000671879"/>
    </source>
</evidence>
<evidence type="ECO:0000313" key="3">
    <source>
        <dbReference type="EMBL" id="QTX32852.1"/>
    </source>
</evidence>
<evidence type="ECO:0000256" key="1">
    <source>
        <dbReference type="SAM" id="Phobius"/>
    </source>
</evidence>
<gene>
    <name evidence="3" type="ORF">KAR29_02705</name>
</gene>
<keyword evidence="1" id="KW-1133">Transmembrane helix</keyword>
<feature type="transmembrane region" description="Helical" evidence="1">
    <location>
        <begin position="71"/>
        <end position="88"/>
    </location>
</feature>
<protein>
    <submittedName>
        <fullName evidence="3">Tripartite tricarboxylate transporter TctB family protein</fullName>
    </submittedName>
</protein>
<dbReference type="AlphaFoldDB" id="A0A9Q7AQ81"/>
<accession>A0A9Q7AQ81</accession>
<feature type="domain" description="DUF1468" evidence="2">
    <location>
        <begin position="6"/>
        <end position="142"/>
    </location>
</feature>
<sequence length="142" mass="15594">MRSDSIVGIVSLLFGMAYTVQTLRLPKAMVGNPWAPLFFPLTLGVLLVAVGAVVLFQGLRQAKAEAKKKGSKRLIVVTVLICLVYSALFEHLGFILSTILFLGGLLFVINGARAWKVNSVIAVTFSLGVWYVFEKIFYMNLP</sequence>
<keyword evidence="1" id="KW-0472">Membrane</keyword>
<proteinExistence type="predicted"/>